<evidence type="ECO:0000256" key="5">
    <source>
        <dbReference type="ARBA" id="ARBA00022525"/>
    </source>
</evidence>
<evidence type="ECO:0000256" key="7">
    <source>
        <dbReference type="ARBA" id="ARBA00022801"/>
    </source>
</evidence>
<dbReference type="PANTHER" id="PTHR42715">
    <property type="entry name" value="BETA-GLUCOSIDASE"/>
    <property type="match status" value="1"/>
</dbReference>
<evidence type="ECO:0000256" key="4">
    <source>
        <dbReference type="ARBA" id="ARBA00012744"/>
    </source>
</evidence>
<feature type="compositionally biased region" description="Polar residues" evidence="14">
    <location>
        <begin position="152"/>
        <end position="182"/>
    </location>
</feature>
<feature type="domain" description="Fibronectin type III-like" evidence="15">
    <location>
        <begin position="945"/>
        <end position="1013"/>
    </location>
</feature>
<keyword evidence="7" id="KW-0378">Hydrolase</keyword>
<evidence type="ECO:0000313" key="16">
    <source>
        <dbReference type="EMBL" id="KAL1522272.1"/>
    </source>
</evidence>
<dbReference type="InterPro" id="IPR050288">
    <property type="entry name" value="Cellulose_deg_GH3"/>
</dbReference>
<dbReference type="SMART" id="SM01217">
    <property type="entry name" value="Fn3_like"/>
    <property type="match status" value="1"/>
</dbReference>
<dbReference type="Proteomes" id="UP001515480">
    <property type="component" value="Unassembled WGS sequence"/>
</dbReference>
<evidence type="ECO:0000259" key="15">
    <source>
        <dbReference type="SMART" id="SM01217"/>
    </source>
</evidence>
<dbReference type="Pfam" id="PF01915">
    <property type="entry name" value="Glyco_hydro_3_C"/>
    <property type="match status" value="1"/>
</dbReference>
<dbReference type="InterPro" id="IPR036881">
    <property type="entry name" value="Glyco_hydro_3_C_sf"/>
</dbReference>
<accession>A0AB34JMQ7</accession>
<dbReference type="EC" id="3.2.1.21" evidence="4"/>
<dbReference type="InterPro" id="IPR036962">
    <property type="entry name" value="Glyco_hydro_3_N_sf"/>
</dbReference>
<comment type="caution">
    <text evidence="16">The sequence shown here is derived from an EMBL/GenBank/DDBJ whole genome shotgun (WGS) entry which is preliminary data.</text>
</comment>
<dbReference type="SUPFAM" id="SSF51445">
    <property type="entry name" value="(Trans)glycosidases"/>
    <property type="match status" value="1"/>
</dbReference>
<dbReference type="PRINTS" id="PR00133">
    <property type="entry name" value="GLHYDRLASE3"/>
</dbReference>
<dbReference type="Gene3D" id="3.20.20.300">
    <property type="entry name" value="Glycoside hydrolase, family 3, N-terminal domain"/>
    <property type="match status" value="1"/>
</dbReference>
<feature type="compositionally biased region" description="Pro residues" evidence="14">
    <location>
        <begin position="252"/>
        <end position="262"/>
    </location>
</feature>
<dbReference type="EMBL" id="JBGBPQ010000006">
    <property type="protein sequence ID" value="KAL1522272.1"/>
    <property type="molecule type" value="Genomic_DNA"/>
</dbReference>
<dbReference type="Pfam" id="PF00933">
    <property type="entry name" value="Glyco_hydro_3"/>
    <property type="match status" value="1"/>
</dbReference>
<reference evidence="16 17" key="1">
    <citation type="journal article" date="2024" name="Science">
        <title>Giant polyketide synthase enzymes in the biosynthesis of giant marine polyether toxins.</title>
        <authorList>
            <person name="Fallon T.R."/>
            <person name="Shende V.V."/>
            <person name="Wierzbicki I.H."/>
            <person name="Pendleton A.L."/>
            <person name="Watervoot N.F."/>
            <person name="Auber R.P."/>
            <person name="Gonzalez D.J."/>
            <person name="Wisecaver J.H."/>
            <person name="Moore B.S."/>
        </authorList>
    </citation>
    <scope>NUCLEOTIDE SEQUENCE [LARGE SCALE GENOMIC DNA]</scope>
    <source>
        <strain evidence="16 17">12B1</strain>
    </source>
</reference>
<evidence type="ECO:0000256" key="1">
    <source>
        <dbReference type="ARBA" id="ARBA00000448"/>
    </source>
</evidence>
<dbReference type="InterPro" id="IPR026891">
    <property type="entry name" value="Fn3-like"/>
</dbReference>
<evidence type="ECO:0000256" key="11">
    <source>
        <dbReference type="ARBA" id="ARBA00041276"/>
    </source>
</evidence>
<evidence type="ECO:0000256" key="3">
    <source>
        <dbReference type="ARBA" id="ARBA00005336"/>
    </source>
</evidence>
<name>A0AB34JMQ7_PRYPA</name>
<evidence type="ECO:0000256" key="9">
    <source>
        <dbReference type="ARBA" id="ARBA00024983"/>
    </source>
</evidence>
<gene>
    <name evidence="16" type="ORF">AB1Y20_017266</name>
</gene>
<dbReference type="Pfam" id="PF14310">
    <property type="entry name" value="Fn3-like"/>
    <property type="match status" value="1"/>
</dbReference>
<dbReference type="SUPFAM" id="SSF52279">
    <property type="entry name" value="Beta-D-glucan exohydrolase, C-terminal domain"/>
    <property type="match status" value="1"/>
</dbReference>
<feature type="region of interest" description="Disordered" evidence="14">
    <location>
        <begin position="123"/>
        <end position="262"/>
    </location>
</feature>
<comment type="similarity">
    <text evidence="3">Belongs to the glycosyl hydrolase 3 family.</text>
</comment>
<keyword evidence="6" id="KW-0732">Signal</keyword>
<feature type="compositionally biased region" description="Low complexity" evidence="14">
    <location>
        <begin position="123"/>
        <end position="151"/>
    </location>
</feature>
<dbReference type="AlphaFoldDB" id="A0AB34JMQ7"/>
<dbReference type="InterPro" id="IPR002772">
    <property type="entry name" value="Glyco_hydro_3_C"/>
</dbReference>
<dbReference type="InterPro" id="IPR017853">
    <property type="entry name" value="GH"/>
</dbReference>
<dbReference type="GO" id="GO:0008422">
    <property type="term" value="F:beta-glucosidase activity"/>
    <property type="evidence" value="ECO:0007669"/>
    <property type="project" value="UniProtKB-EC"/>
</dbReference>
<dbReference type="GO" id="GO:0009251">
    <property type="term" value="P:glucan catabolic process"/>
    <property type="evidence" value="ECO:0007669"/>
    <property type="project" value="TreeGrafter"/>
</dbReference>
<evidence type="ECO:0000256" key="14">
    <source>
        <dbReference type="SAM" id="MobiDB-lite"/>
    </source>
</evidence>
<dbReference type="PANTHER" id="PTHR42715:SF12">
    <property type="entry name" value="BETA-GLUCOSIDASE G-RELATED"/>
    <property type="match status" value="1"/>
</dbReference>
<organism evidence="16 17">
    <name type="scientific">Prymnesium parvum</name>
    <name type="common">Toxic golden alga</name>
    <dbReference type="NCBI Taxonomy" id="97485"/>
    <lineage>
        <taxon>Eukaryota</taxon>
        <taxon>Haptista</taxon>
        <taxon>Haptophyta</taxon>
        <taxon>Prymnesiophyceae</taxon>
        <taxon>Prymnesiales</taxon>
        <taxon>Prymnesiaceae</taxon>
        <taxon>Prymnesium</taxon>
    </lineage>
</organism>
<dbReference type="GO" id="GO:0005576">
    <property type="term" value="C:extracellular region"/>
    <property type="evidence" value="ECO:0007669"/>
    <property type="project" value="UniProtKB-SubCell"/>
</dbReference>
<proteinExistence type="inferred from homology"/>
<keyword evidence="17" id="KW-1185">Reference proteome</keyword>
<feature type="region of interest" description="Disordered" evidence="14">
    <location>
        <begin position="1"/>
        <end position="25"/>
    </location>
</feature>
<evidence type="ECO:0000256" key="8">
    <source>
        <dbReference type="ARBA" id="ARBA00023295"/>
    </source>
</evidence>
<dbReference type="Gene3D" id="3.40.50.1700">
    <property type="entry name" value="Glycoside hydrolase family 3 C-terminal domain"/>
    <property type="match status" value="1"/>
</dbReference>
<dbReference type="InterPro" id="IPR001764">
    <property type="entry name" value="Glyco_hydro_3_N"/>
</dbReference>
<evidence type="ECO:0000256" key="2">
    <source>
        <dbReference type="ARBA" id="ARBA00004613"/>
    </source>
</evidence>
<dbReference type="Gene3D" id="2.60.40.10">
    <property type="entry name" value="Immunoglobulins"/>
    <property type="match status" value="1"/>
</dbReference>
<feature type="compositionally biased region" description="Pro residues" evidence="14">
    <location>
        <begin position="222"/>
        <end position="237"/>
    </location>
</feature>
<comment type="catalytic activity">
    <reaction evidence="1">
        <text>Hydrolysis of terminal, non-reducing beta-D-glucosyl residues with release of beta-D-glucose.</text>
        <dbReference type="EC" id="3.2.1.21"/>
    </reaction>
</comment>
<sequence length="1028" mass="106242">MRAAAQESLNPRGARTRPPPRGFRPVAPAALDEALEMIDGAAPPPPHRSGTSFARSCGFKAHCLLALLGAALLALLLLEPARARAEPLSAANTASLAPSPSSLPLPLSSEAIHPSSLPLPLSSEAVHPSSLPSLPSSEAIHPSSLPSPLSSNVTHPSSLASPLASNVTQPSAVPSPLSSEATHPSAVPSPLSSEAPPATHPSTPRGGAPFASHAPPPRRSHPPPPPPLPPPPPPSPPHTELAQGYLSSAGAPTPPLSARPAAPPRLNLVEEAAAGVGVWGGSCTCPDGQQYQVGDHADFCATLACVGGVSGECQRDATGPWAGRRVVCAAPPGPLWRRWGESAQLAAAAVAAELTVEEAASLVQGVGWEGYALREGYYVGSIGAIDRLGLPSINMQDAAAGFRTLDDRQVGEVTSWPCALALAATWDPRLSRELGHALGREFRAKGSNVILGPSVNVHRVAHNGRNAEYLSGEEPSLGAVLTAEYVRGVQAEGVAAVVKHFVLNSQETNRNTQSSDIDDRTLWEVYYPPFVAAVEAGVASVMCGYNRVNGQHACGNHKILVEDLKGRMGFEGWVMSDWWAVHASSAASHGVDQEMPGTGYFAPPKLLAAGADVRAMARRVLAGMFGAAAYAQPECSVGRDCWAPLYAADATSAAHDALARRLAASSAVLLKNERRALPLRAGATVALLGACDARHGMAPSSSAWDAADYYVIGGSGRVISRKARSVRQALAARGVRLLPAPAAGVPAALAALRRADVGVVCGGGATREGADRPSLRLDQDDFIRTLAAATRPADPPLVVAAFCPGAVAMEWHGGVAAAVAIFLAGQAHGDAWADVLLGDVNPSGKLPLTFPLDERHVVRPCAAERCAYAEGLAVGWRALHGKRVAFPFGHGMSYTAFNYSWAAPPPRGLAVPRAAAGRGGVARGGGEALSLAVRVRNVGGASGAEVAQLYVAFPPAAGEPPLVLRAFAKTALLPPGEAGVVSLRLWPRDLAVWSAGAWTLAEGHFGLRVGASSRDIRLSHDLHLEAVG</sequence>
<evidence type="ECO:0000256" key="13">
    <source>
        <dbReference type="ARBA" id="ARBA00041808"/>
    </source>
</evidence>
<comment type="subcellular location">
    <subcellularLocation>
        <location evidence="2">Secreted</location>
    </subcellularLocation>
</comment>
<evidence type="ECO:0000256" key="12">
    <source>
        <dbReference type="ARBA" id="ARBA00041601"/>
    </source>
</evidence>
<dbReference type="InterPro" id="IPR013783">
    <property type="entry name" value="Ig-like_fold"/>
</dbReference>
<evidence type="ECO:0000256" key="10">
    <source>
        <dbReference type="ARBA" id="ARBA00039579"/>
    </source>
</evidence>
<keyword evidence="5" id="KW-0964">Secreted</keyword>
<evidence type="ECO:0000313" key="17">
    <source>
        <dbReference type="Proteomes" id="UP001515480"/>
    </source>
</evidence>
<protein>
    <recommendedName>
        <fullName evidence="10">Probable beta-glucosidase G</fullName>
        <ecNumber evidence="4">3.2.1.21</ecNumber>
    </recommendedName>
    <alternativeName>
        <fullName evidence="11">Beta-D-glucoside glucohydrolase G</fullName>
    </alternativeName>
    <alternativeName>
        <fullName evidence="12">Cellobiase G</fullName>
    </alternativeName>
    <alternativeName>
        <fullName evidence="13">Gentiobiase G</fullName>
    </alternativeName>
</protein>
<keyword evidence="8" id="KW-0326">Glycosidase</keyword>
<evidence type="ECO:0000256" key="6">
    <source>
        <dbReference type="ARBA" id="ARBA00022729"/>
    </source>
</evidence>
<comment type="function">
    <text evidence="9">Beta-glucosidases are one of a number of cellulolytic enzymes involved in the degradation of cellulosic biomass. Catalyzes the last step releasing glucose from the inhibitory cellobiose.</text>
</comment>